<evidence type="ECO:0000313" key="3">
    <source>
        <dbReference type="Proteomes" id="UP000002411"/>
    </source>
</evidence>
<dbReference type="EMBL" id="CP000673">
    <property type="protein sequence ID" value="EDK34299.1"/>
    <property type="molecule type" value="Genomic_DNA"/>
</dbReference>
<evidence type="ECO:0000313" key="2">
    <source>
        <dbReference type="EMBL" id="EDK34299.1"/>
    </source>
</evidence>
<dbReference type="InterPro" id="IPR008794">
    <property type="entry name" value="Pro_racemase_fam"/>
</dbReference>
<dbReference type="Gene3D" id="3.10.310.10">
    <property type="entry name" value="Diaminopimelate Epimerase, Chain A, domain 1"/>
    <property type="match status" value="1"/>
</dbReference>
<dbReference type="SUPFAM" id="SSF54506">
    <property type="entry name" value="Diaminopimelate epimerase-like"/>
    <property type="match status" value="1"/>
</dbReference>
<organism evidence="2 3">
    <name type="scientific">Clostridium kluyveri (strain ATCC 8527 / DSM 555 / NBRC 12016 / NCIMB 10680 / K1)</name>
    <dbReference type="NCBI Taxonomy" id="431943"/>
    <lineage>
        <taxon>Bacteria</taxon>
        <taxon>Bacillati</taxon>
        <taxon>Bacillota</taxon>
        <taxon>Clostridia</taxon>
        <taxon>Eubacteriales</taxon>
        <taxon>Clostridiaceae</taxon>
        <taxon>Clostridium</taxon>
    </lineage>
</organism>
<proteinExistence type="inferred from homology"/>
<protein>
    <submittedName>
        <fullName evidence="2">Uncharacterized protein</fullName>
    </submittedName>
</protein>
<accession>A5MZK3</accession>
<gene>
    <name evidence="2" type="ordered locus">CKL_2287</name>
</gene>
<keyword evidence="3" id="KW-1185">Reference proteome</keyword>
<dbReference type="Pfam" id="PF05544">
    <property type="entry name" value="Pro_racemase"/>
    <property type="match status" value="1"/>
</dbReference>
<dbReference type="eggNOG" id="COG3938">
    <property type="taxonomic scope" value="Bacteria"/>
</dbReference>
<dbReference type="PANTHER" id="PTHR33442">
    <property type="entry name" value="TRANS-3-HYDROXY-L-PROLINE DEHYDRATASE"/>
    <property type="match status" value="1"/>
</dbReference>
<evidence type="ECO:0000256" key="1">
    <source>
        <dbReference type="ARBA" id="ARBA00007529"/>
    </source>
</evidence>
<reference evidence="2 3" key="1">
    <citation type="journal article" date="2008" name="Proc. Natl. Acad. Sci. U.S.A.">
        <title>The genome of Clostridium kluyveri, a strict anaerobe with unique metabolic features.</title>
        <authorList>
            <person name="Seedorf H."/>
            <person name="Fricke W.F."/>
            <person name="Veith B."/>
            <person name="Brueggemann H."/>
            <person name="Liesegang H."/>
            <person name="Strittmatter A."/>
            <person name="Miethke M."/>
            <person name="Buckel W."/>
            <person name="Hinderberger J."/>
            <person name="Li F."/>
            <person name="Hagemeier C."/>
            <person name="Thauer R.K."/>
            <person name="Gottschalk G."/>
        </authorList>
    </citation>
    <scope>NUCLEOTIDE SEQUENCE [LARGE SCALE GENOMIC DNA]</scope>
    <source>
        <strain evidence="3">ATCC 8527 / DSM 555 / NCIMB 10680</strain>
    </source>
</reference>
<dbReference type="KEGG" id="ckl:CKL_2287"/>
<sequence>MSHNPEANLKNVLIFGDAQVDRSPCGTGTSAKLVHLYEKGKIGLNKLILNNYDPHEYGFLIEKGYDKMKTSFI</sequence>
<dbReference type="Proteomes" id="UP000002411">
    <property type="component" value="Chromosome"/>
</dbReference>
<name>A5MZK3_CLOK5</name>
<dbReference type="AlphaFoldDB" id="A5MZK3"/>
<comment type="similarity">
    <text evidence="1">Belongs to the proline racemase family.</text>
</comment>
<dbReference type="PANTHER" id="PTHR33442:SF1">
    <property type="entry name" value="TRANS-3-HYDROXY-L-PROLINE DEHYDRATASE"/>
    <property type="match status" value="1"/>
</dbReference>
<dbReference type="HOGENOM" id="CLU_2698104_0_0_9"/>
<dbReference type="STRING" id="431943.CKL_2287"/>